<evidence type="ECO:0000313" key="1">
    <source>
        <dbReference type="EMBL" id="MPC16900.1"/>
    </source>
</evidence>
<dbReference type="AlphaFoldDB" id="A0A5B7D6J1"/>
<evidence type="ECO:0000313" key="2">
    <source>
        <dbReference type="Proteomes" id="UP000324222"/>
    </source>
</evidence>
<dbReference type="EMBL" id="VSRR010000547">
    <property type="protein sequence ID" value="MPC16900.1"/>
    <property type="molecule type" value="Genomic_DNA"/>
</dbReference>
<sequence length="105" mass="11662">MVEVEEAVVAVVPSHRSTPLGVAYMYLWCKSSSSERHLMTTQREDGIHIFKEHLAYLCPVQQFMKPEGVAEEAEEAQWLVVMSSNAHRGRLSTSPISVTGSSSKV</sequence>
<gene>
    <name evidence="1" type="ORF">E2C01_009737</name>
</gene>
<reference evidence="1 2" key="1">
    <citation type="submission" date="2019-05" db="EMBL/GenBank/DDBJ databases">
        <title>Another draft genome of Portunus trituberculatus and its Hox gene families provides insights of decapod evolution.</title>
        <authorList>
            <person name="Jeong J.-H."/>
            <person name="Song I."/>
            <person name="Kim S."/>
            <person name="Choi T."/>
            <person name="Kim D."/>
            <person name="Ryu S."/>
            <person name="Kim W."/>
        </authorList>
    </citation>
    <scope>NUCLEOTIDE SEQUENCE [LARGE SCALE GENOMIC DNA]</scope>
    <source>
        <tissue evidence="1">Muscle</tissue>
    </source>
</reference>
<keyword evidence="2" id="KW-1185">Reference proteome</keyword>
<organism evidence="1 2">
    <name type="scientific">Portunus trituberculatus</name>
    <name type="common">Swimming crab</name>
    <name type="synonym">Neptunus trituberculatus</name>
    <dbReference type="NCBI Taxonomy" id="210409"/>
    <lineage>
        <taxon>Eukaryota</taxon>
        <taxon>Metazoa</taxon>
        <taxon>Ecdysozoa</taxon>
        <taxon>Arthropoda</taxon>
        <taxon>Crustacea</taxon>
        <taxon>Multicrustacea</taxon>
        <taxon>Malacostraca</taxon>
        <taxon>Eumalacostraca</taxon>
        <taxon>Eucarida</taxon>
        <taxon>Decapoda</taxon>
        <taxon>Pleocyemata</taxon>
        <taxon>Brachyura</taxon>
        <taxon>Eubrachyura</taxon>
        <taxon>Portunoidea</taxon>
        <taxon>Portunidae</taxon>
        <taxon>Portuninae</taxon>
        <taxon>Portunus</taxon>
    </lineage>
</organism>
<comment type="caution">
    <text evidence="1">The sequence shown here is derived from an EMBL/GenBank/DDBJ whole genome shotgun (WGS) entry which is preliminary data.</text>
</comment>
<name>A0A5B7D6J1_PORTR</name>
<dbReference type="Proteomes" id="UP000324222">
    <property type="component" value="Unassembled WGS sequence"/>
</dbReference>
<protein>
    <submittedName>
        <fullName evidence="1">Uncharacterized protein</fullName>
    </submittedName>
</protein>
<accession>A0A5B7D6J1</accession>
<proteinExistence type="predicted"/>